<evidence type="ECO:0000313" key="8">
    <source>
        <dbReference type="Proteomes" id="UP001497623"/>
    </source>
</evidence>
<feature type="domain" description="CCDC93 coiled-coil" evidence="5">
    <location>
        <begin position="198"/>
        <end position="367"/>
    </location>
</feature>
<evidence type="ECO:0000256" key="2">
    <source>
        <dbReference type="ARBA" id="ARBA00016765"/>
    </source>
</evidence>
<organism evidence="7 8">
    <name type="scientific">Meganyctiphanes norvegica</name>
    <name type="common">Northern krill</name>
    <name type="synonym">Thysanopoda norvegica</name>
    <dbReference type="NCBI Taxonomy" id="48144"/>
    <lineage>
        <taxon>Eukaryota</taxon>
        <taxon>Metazoa</taxon>
        <taxon>Ecdysozoa</taxon>
        <taxon>Arthropoda</taxon>
        <taxon>Crustacea</taxon>
        <taxon>Multicrustacea</taxon>
        <taxon>Malacostraca</taxon>
        <taxon>Eumalacostraca</taxon>
        <taxon>Eucarida</taxon>
        <taxon>Euphausiacea</taxon>
        <taxon>Euphausiidae</taxon>
        <taxon>Meganyctiphanes</taxon>
    </lineage>
</organism>
<dbReference type="PANTHER" id="PTHR16441:SF0">
    <property type="entry name" value="COILED-COIL DOMAIN-CONTAINING PROTEIN 93"/>
    <property type="match status" value="1"/>
</dbReference>
<proteinExistence type="inferred from homology"/>
<dbReference type="AlphaFoldDB" id="A0AAV2SRE2"/>
<keyword evidence="8" id="KW-1185">Reference proteome</keyword>
<evidence type="ECO:0000256" key="1">
    <source>
        <dbReference type="ARBA" id="ARBA00007219"/>
    </source>
</evidence>
<keyword evidence="3 4" id="KW-0175">Coiled coil</keyword>
<sequence length="418" mass="47777">MSHIQITATTNTEVYPRRRLRRRLRCRLQKSLPVWKIPIFNTAQSKSLKIQLVLGLMMGAIFKCSLVKRLTNLSNIVGGMTWCIETCNFDVDVDLLFNENLTIGQKISLTERIVRVLRSMKCPHRLEPHQVQGLDAIHIFPVIQWLVKKALETRAEFGDETRNFSSWQFKQYYGVPEEEKIKDTESIAIKTLIGIQTAYGPKRRWKKKSGLSQEKERVQTTLLEYGRLIGHMGKEGIRTATDDVDAGTDAVQQQQQQEQQMAEMEQLMKNLDVAEAVEGKLSAACVGNIVSARAQEIADSSQHFSELQQQMADEILGEGASSQLRLLSSLEEQKSSKAKELANIDDQYKQEMAKLTQLQNQLKEIQKKKIYPVPSVPNFLLLTVNSRLFEYLGKLLIKDSKSKKREPDWPCNKEGERI</sequence>
<name>A0AAV2SRE2_MEGNR</name>
<evidence type="ECO:0000313" key="7">
    <source>
        <dbReference type="EMBL" id="CAL4225884.1"/>
    </source>
</evidence>
<reference evidence="7 8" key="1">
    <citation type="submission" date="2024-05" db="EMBL/GenBank/DDBJ databases">
        <authorList>
            <person name="Wallberg A."/>
        </authorList>
    </citation>
    <scope>NUCLEOTIDE SEQUENCE [LARGE SCALE GENOMIC DNA]</scope>
</reference>
<comment type="caution">
    <text evidence="7">The sequence shown here is derived from an EMBL/GenBank/DDBJ whole genome shotgun (WGS) entry which is preliminary data.</text>
</comment>
<feature type="non-terminal residue" evidence="7">
    <location>
        <position position="418"/>
    </location>
</feature>
<dbReference type="GO" id="GO:0006893">
    <property type="term" value="P:Golgi to plasma membrane transport"/>
    <property type="evidence" value="ECO:0007669"/>
    <property type="project" value="TreeGrafter"/>
</dbReference>
<accession>A0AAV2SRE2</accession>
<evidence type="ECO:0000256" key="4">
    <source>
        <dbReference type="SAM" id="Coils"/>
    </source>
</evidence>
<dbReference type="InterPro" id="IPR039116">
    <property type="entry name" value="CCDC93"/>
</dbReference>
<evidence type="ECO:0000259" key="5">
    <source>
        <dbReference type="Pfam" id="PF09762"/>
    </source>
</evidence>
<evidence type="ECO:0000256" key="3">
    <source>
        <dbReference type="ARBA" id="ARBA00023054"/>
    </source>
</evidence>
<dbReference type="InterPro" id="IPR019159">
    <property type="entry name" value="CCDC93_CC"/>
</dbReference>
<dbReference type="Proteomes" id="UP001497623">
    <property type="component" value="Unassembled WGS sequence"/>
</dbReference>
<feature type="coiled-coil region" evidence="4">
    <location>
        <begin position="327"/>
        <end position="368"/>
    </location>
</feature>
<gene>
    <name evidence="7" type="ORF">MNOR_LOCUS39419</name>
</gene>
<evidence type="ECO:0000259" key="6">
    <source>
        <dbReference type="Pfam" id="PF21673"/>
    </source>
</evidence>
<dbReference type="PANTHER" id="PTHR16441">
    <property type="entry name" value="FIDIPIDINE"/>
    <property type="match status" value="1"/>
</dbReference>
<comment type="similarity">
    <text evidence="1">Belongs to the CCDC93 family.</text>
</comment>
<dbReference type="Pfam" id="PF09762">
    <property type="entry name" value="CCDC93_CC"/>
    <property type="match status" value="1"/>
</dbReference>
<protein>
    <recommendedName>
        <fullName evidence="2">Coiled-coil domain-containing protein 93</fullName>
    </recommendedName>
</protein>
<dbReference type="EMBL" id="CAXKWB010102222">
    <property type="protein sequence ID" value="CAL4225884.1"/>
    <property type="molecule type" value="Genomic_DNA"/>
</dbReference>
<feature type="coiled-coil region" evidence="4">
    <location>
        <begin position="250"/>
        <end position="277"/>
    </location>
</feature>
<feature type="domain" description="CCDC93 N-terminal" evidence="6">
    <location>
        <begin position="46"/>
        <end position="151"/>
    </location>
</feature>
<dbReference type="InterPro" id="IPR048747">
    <property type="entry name" value="CCDC93_N"/>
</dbReference>
<dbReference type="Pfam" id="PF21673">
    <property type="entry name" value="CCDC93_N"/>
    <property type="match status" value="1"/>
</dbReference>